<dbReference type="Proteomes" id="UP000199584">
    <property type="component" value="Unassembled WGS sequence"/>
</dbReference>
<dbReference type="STRING" id="39060.SAMN05660706_12255"/>
<sequence>MDWFLRCSCRCRNNYLDSKVRLEVLNIVSNIVCGFNASDHINALCPDCNTPGKKIRPETLKNLLKNDRLPANPNGYSLCLSPECNVIYFGEQTFLKDDIKVKVWFKESDSDTPVCYCRNVTAKDIFEHIAVRGCCNNIEDIQSHTGANTGKDCLTQNPAGS</sequence>
<reference evidence="3" key="1">
    <citation type="submission" date="2016-10" db="EMBL/GenBank/DDBJ databases">
        <authorList>
            <person name="Varghese N."/>
            <person name="Submissions S."/>
        </authorList>
    </citation>
    <scope>NUCLEOTIDE SEQUENCE [LARGE SCALE GENOMIC DNA]</scope>
    <source>
        <strain evidence="3">DSM 3669</strain>
    </source>
</reference>
<dbReference type="AlphaFoldDB" id="A0A1I6E0T3"/>
<feature type="domain" description="CopZ zinc binding" evidence="1">
    <location>
        <begin position="43"/>
        <end position="100"/>
    </location>
</feature>
<dbReference type="Pfam" id="PF18423">
    <property type="entry name" value="zf_CopZ"/>
    <property type="match status" value="1"/>
</dbReference>
<dbReference type="InterPro" id="IPR040890">
    <property type="entry name" value="Znf_CopZ"/>
</dbReference>
<evidence type="ECO:0000313" key="3">
    <source>
        <dbReference type="Proteomes" id="UP000199584"/>
    </source>
</evidence>
<protein>
    <recommendedName>
        <fullName evidence="1">CopZ zinc binding domain-containing protein</fullName>
    </recommendedName>
</protein>
<dbReference type="InterPro" id="IPR041854">
    <property type="entry name" value="BFD-like_2Fe2S-bd_dom_sf"/>
</dbReference>
<gene>
    <name evidence="2" type="ORF">SAMN05660706_12255</name>
</gene>
<name>A0A1I6E0T3_9FIRM</name>
<organism evidence="2 3">
    <name type="scientific">Desulfoscipio geothermicus DSM 3669</name>
    <dbReference type="NCBI Taxonomy" id="1121426"/>
    <lineage>
        <taxon>Bacteria</taxon>
        <taxon>Bacillati</taxon>
        <taxon>Bacillota</taxon>
        <taxon>Clostridia</taxon>
        <taxon>Eubacteriales</taxon>
        <taxon>Desulfallaceae</taxon>
        <taxon>Desulfoscipio</taxon>
    </lineage>
</organism>
<proteinExistence type="predicted"/>
<accession>A0A1I6E0T3</accession>
<evidence type="ECO:0000259" key="1">
    <source>
        <dbReference type="Pfam" id="PF18423"/>
    </source>
</evidence>
<keyword evidence="3" id="KW-1185">Reference proteome</keyword>
<dbReference type="Gene3D" id="2.20.25.270">
    <property type="match status" value="1"/>
</dbReference>
<evidence type="ECO:0000313" key="2">
    <source>
        <dbReference type="EMBL" id="SFR11182.1"/>
    </source>
</evidence>
<dbReference type="EMBL" id="FOYM01000022">
    <property type="protein sequence ID" value="SFR11182.1"/>
    <property type="molecule type" value="Genomic_DNA"/>
</dbReference>
<dbReference type="Gene3D" id="1.10.10.1100">
    <property type="entry name" value="BFD-like [2Fe-2S]-binding domain"/>
    <property type="match status" value="1"/>
</dbReference>